<evidence type="ECO:0000259" key="2">
    <source>
        <dbReference type="Pfam" id="PF04851"/>
    </source>
</evidence>
<feature type="domain" description="Type III restriction enzyme C-terminal endonuclease" evidence="3">
    <location>
        <begin position="934"/>
        <end position="1038"/>
    </location>
</feature>
<dbReference type="InterPro" id="IPR006935">
    <property type="entry name" value="Helicase/UvrB_N"/>
</dbReference>
<dbReference type="Pfam" id="PF19778">
    <property type="entry name" value="RE_endonuc"/>
    <property type="match status" value="1"/>
</dbReference>
<feature type="compositionally biased region" description="Basic and acidic residues" evidence="1">
    <location>
        <begin position="509"/>
        <end position="525"/>
    </location>
</feature>
<dbReference type="InterPro" id="IPR027417">
    <property type="entry name" value="P-loop_NTPase"/>
</dbReference>
<feature type="region of interest" description="Disordered" evidence="1">
    <location>
        <begin position="502"/>
        <end position="525"/>
    </location>
</feature>
<dbReference type="GO" id="GO:0005524">
    <property type="term" value="F:ATP binding"/>
    <property type="evidence" value="ECO:0007669"/>
    <property type="project" value="InterPro"/>
</dbReference>
<dbReference type="AlphaFoldDB" id="A0A644UFX3"/>
<dbReference type="SUPFAM" id="SSF52540">
    <property type="entry name" value="P-loop containing nucleoside triphosphate hydrolases"/>
    <property type="match status" value="1"/>
</dbReference>
<comment type="caution">
    <text evidence="4">The sequence shown here is derived from an EMBL/GenBank/DDBJ whole genome shotgun (WGS) entry which is preliminary data.</text>
</comment>
<reference evidence="4" key="1">
    <citation type="submission" date="2019-08" db="EMBL/GenBank/DDBJ databases">
        <authorList>
            <person name="Kucharzyk K."/>
            <person name="Murdoch R.W."/>
            <person name="Higgins S."/>
            <person name="Loffler F."/>
        </authorList>
    </citation>
    <scope>NUCLEOTIDE SEQUENCE</scope>
</reference>
<accession>A0A644UFX3</accession>
<name>A0A644UFX3_9ZZZZ</name>
<sequence>MSDKVTFKFDDSLDYQLDAITSTVQLFAGQEKNEGSTIYGDAVRTAGGTIERNPRISLTQTRLLNNLRKVQFNNNLAPDDIIEKGNYTIEMETGTGKTYVYLRTILELHQTYGLRKFIIVVPSIAIRKGVEKSIEQLNEHLKALYNGLDISSRSFVYTSNALGKFQDRFTQSSDLSIAIMNIQAFNKDSNIIRQEREGRPDLWKLLQAVHPIVIIDEPQKIEGSKGKSSSLQAIEDLQPEFILRYSATHKKIYNQIYKLGSYDAYEKGIVKKIEVKTIYGEVPKDYPYIRYISFVKEGYKARLEIFYQDKTLGIIKKKVDVVKGNSLHELSGNLDQYKNLIVHSDPHKIEGVTISNKFGQQALVEQETPEEKWGLVIKDGYTGFINLIPGDCTYNAELTEDITTRIQIRIAVKTHLDKQFRILEEGKQIKTLTLFFIDAVKKVRDEQVPDGRGIYLQIFDEEYTRLIHEEPYRSLFKKYKKLFPEYTDTLKVREGYFAKDAKGNNVEPEEGKKNPDTSVEEQYKAKSKEDIERGISLILEKKEQLISFSTPLAFIFSHSALREGWDNPNVFTICTLKHGNSDIAKKQEIGRGLRLPVDINGTRCFDENINELTVIANAYYEDFAKALQTDFNAESGFDKDAVTLRELRETLLEAGVPKEKITPDLISAFKKELRLENIINSKDKLTKNAAEIVNVIFEDETLREHAVKIQSAFVTVMQKKGSSKIRIKNGDVPEIKNEPHAYIDEENFKNLLRDLTLRMEKRTYYSVDIDSEQFILDAAKILSAYLKLPEITKQQVTITSSRLELENTGEAKLGDETTIYEVEKASHHFTKKTDFQIVNYIMTQTRLPRMAISAILGELEPEEREYLRNQDVLDISASIIRDYLQVAKAQRVAGYHIIQGYTFDDKTLFESDVIDPALLEESKKVYQTNAGKRKTIYPYYRTDSDGEYDFARHLEEDPDVLLFTKLHKGGFVINTPYGDYSPDWAIIYRNGDLARLYFVVETKIDKDEQNLTGVEKCKIECGKKHFKAVSNDITFLYAKNYQDFKGKMRG</sequence>
<dbReference type="GO" id="GO:0015668">
    <property type="term" value="F:type III site-specific deoxyribonuclease activity"/>
    <property type="evidence" value="ECO:0007669"/>
    <property type="project" value="InterPro"/>
</dbReference>
<dbReference type="Gene3D" id="3.40.50.300">
    <property type="entry name" value="P-loop containing nucleotide triphosphate hydrolases"/>
    <property type="match status" value="2"/>
</dbReference>
<dbReference type="InterPro" id="IPR045572">
    <property type="entry name" value="RE_endonuc_C"/>
</dbReference>
<dbReference type="GO" id="GO:0003677">
    <property type="term" value="F:DNA binding"/>
    <property type="evidence" value="ECO:0007669"/>
    <property type="project" value="InterPro"/>
</dbReference>
<dbReference type="EMBL" id="VSSQ01000111">
    <property type="protein sequence ID" value="MPL77895.1"/>
    <property type="molecule type" value="Genomic_DNA"/>
</dbReference>
<evidence type="ECO:0000313" key="4">
    <source>
        <dbReference type="EMBL" id="MPL77895.1"/>
    </source>
</evidence>
<proteinExistence type="predicted"/>
<organism evidence="4">
    <name type="scientific">bioreactor metagenome</name>
    <dbReference type="NCBI Taxonomy" id="1076179"/>
    <lineage>
        <taxon>unclassified sequences</taxon>
        <taxon>metagenomes</taxon>
        <taxon>ecological metagenomes</taxon>
    </lineage>
</organism>
<protein>
    <submittedName>
        <fullName evidence="4">Uncharacterized protein</fullName>
    </submittedName>
</protein>
<evidence type="ECO:0000256" key="1">
    <source>
        <dbReference type="SAM" id="MobiDB-lite"/>
    </source>
</evidence>
<dbReference type="Pfam" id="PF04851">
    <property type="entry name" value="ResIII"/>
    <property type="match status" value="1"/>
</dbReference>
<evidence type="ECO:0000259" key="3">
    <source>
        <dbReference type="Pfam" id="PF19778"/>
    </source>
</evidence>
<gene>
    <name evidence="4" type="ORF">SDC9_23755</name>
</gene>
<feature type="domain" description="Helicase/UvrB N-terminal" evidence="2">
    <location>
        <begin position="71"/>
        <end position="250"/>
    </location>
</feature>